<proteinExistence type="predicted"/>
<organism evidence="5 6">
    <name type="scientific">Pseudobutyrivibrio ruminis</name>
    <dbReference type="NCBI Taxonomy" id="46206"/>
    <lineage>
        <taxon>Bacteria</taxon>
        <taxon>Bacillati</taxon>
        <taxon>Bacillota</taxon>
        <taxon>Clostridia</taxon>
        <taxon>Lachnospirales</taxon>
        <taxon>Lachnospiraceae</taxon>
        <taxon>Pseudobutyrivibrio</taxon>
    </lineage>
</organism>
<dbReference type="SUPFAM" id="SSF46785">
    <property type="entry name" value="Winged helix' DNA-binding domain"/>
    <property type="match status" value="1"/>
</dbReference>
<dbReference type="SMART" id="SM00345">
    <property type="entry name" value="HTH_GNTR"/>
    <property type="match status" value="1"/>
</dbReference>
<dbReference type="PANTHER" id="PTHR30146:SF150">
    <property type="entry name" value="ARABINOSE METABOLISM TRANSCRIPTIONAL REPRESSOR"/>
    <property type="match status" value="1"/>
</dbReference>
<gene>
    <name evidence="5" type="ORF">CSX01_11405</name>
</gene>
<dbReference type="Gene3D" id="1.10.10.10">
    <property type="entry name" value="Winged helix-like DNA-binding domain superfamily/Winged helix DNA-binding domain"/>
    <property type="match status" value="1"/>
</dbReference>
<evidence type="ECO:0000256" key="2">
    <source>
        <dbReference type="ARBA" id="ARBA00023125"/>
    </source>
</evidence>
<evidence type="ECO:0000256" key="3">
    <source>
        <dbReference type="ARBA" id="ARBA00023163"/>
    </source>
</evidence>
<dbReference type="SUPFAM" id="SSF53822">
    <property type="entry name" value="Periplasmic binding protein-like I"/>
    <property type="match status" value="1"/>
</dbReference>
<dbReference type="InterPro" id="IPR033532">
    <property type="entry name" value="AraR_ligand_bind_dom"/>
</dbReference>
<dbReference type="PRINTS" id="PR00035">
    <property type="entry name" value="HTHGNTR"/>
</dbReference>
<dbReference type="AlphaFoldDB" id="A0A2G3DSZ2"/>
<dbReference type="CDD" id="cd01541">
    <property type="entry name" value="PBP1_AraR"/>
    <property type="match status" value="1"/>
</dbReference>
<keyword evidence="2" id="KW-0238">DNA-binding</keyword>
<dbReference type="InterPro" id="IPR036388">
    <property type="entry name" value="WH-like_DNA-bd_sf"/>
</dbReference>
<dbReference type="CDD" id="cd07377">
    <property type="entry name" value="WHTH_GntR"/>
    <property type="match status" value="1"/>
</dbReference>
<comment type="caution">
    <text evidence="5">The sequence shown here is derived from an EMBL/GenBank/DDBJ whole genome shotgun (WGS) entry which is preliminary data.</text>
</comment>
<dbReference type="GO" id="GO:0000976">
    <property type="term" value="F:transcription cis-regulatory region binding"/>
    <property type="evidence" value="ECO:0007669"/>
    <property type="project" value="TreeGrafter"/>
</dbReference>
<dbReference type="Gene3D" id="3.40.50.2300">
    <property type="match status" value="2"/>
</dbReference>
<keyword evidence="1" id="KW-0805">Transcription regulation</keyword>
<dbReference type="InterPro" id="IPR046335">
    <property type="entry name" value="LacI/GalR-like_sensor"/>
</dbReference>
<dbReference type="Proteomes" id="UP000225889">
    <property type="component" value="Unassembled WGS sequence"/>
</dbReference>
<dbReference type="GO" id="GO:0003700">
    <property type="term" value="F:DNA-binding transcription factor activity"/>
    <property type="evidence" value="ECO:0007669"/>
    <property type="project" value="InterPro"/>
</dbReference>
<evidence type="ECO:0000259" key="4">
    <source>
        <dbReference type="PROSITE" id="PS50949"/>
    </source>
</evidence>
<reference evidence="5 6" key="1">
    <citation type="submission" date="2017-10" db="EMBL/GenBank/DDBJ databases">
        <title>Resolving the taxonomy of Roseburia spp., Eubacterium rectale and Agathobacter spp. through phylogenomic analysis.</title>
        <authorList>
            <person name="Sheridan P.O."/>
            <person name="Walker A.W."/>
            <person name="Duncan S.H."/>
            <person name="Scott K.P."/>
            <person name="Toole P.W.O."/>
            <person name="Luis P."/>
            <person name="Flint H.J."/>
        </authorList>
    </citation>
    <scope>NUCLEOTIDE SEQUENCE [LARGE SCALE GENOMIC DNA]</scope>
    <source>
        <strain evidence="5 6">JK626</strain>
    </source>
</reference>
<evidence type="ECO:0000313" key="6">
    <source>
        <dbReference type="Proteomes" id="UP000225889"/>
    </source>
</evidence>
<dbReference type="Pfam" id="PF00392">
    <property type="entry name" value="GntR"/>
    <property type="match status" value="1"/>
</dbReference>
<dbReference type="FunFam" id="1.10.10.10:FF:000079">
    <property type="entry name" value="GntR family transcriptional regulator"/>
    <property type="match status" value="1"/>
</dbReference>
<dbReference type="PROSITE" id="PS50949">
    <property type="entry name" value="HTH_GNTR"/>
    <property type="match status" value="1"/>
</dbReference>
<keyword evidence="3" id="KW-0804">Transcription</keyword>
<name>A0A2G3DSZ2_9FIRM</name>
<sequence>MVSDYIRGGIIVVSSKNELIIKDIKKGINSGKYLPGQKIPSENELAEKFGASRQTVRKAISKLTEEGLLYARHGSGTFVAERIHKRTGTKNIAVVTTYMSDYIFPRVIQGINQVLNDNGYSILLKTTNNSRKGEAWCMEELLSKNIDGMIIEPSQSAISCQHQVLYDQMDAMGIPYVFIQGCYEAMMDRPHVMLDDVEGGRLITEHLIQLGHKRVAGIFKADDTQGILRHKGYVKALQEAGIAYDPDMVIWYHTKDKGQKPLEGLLRIFENGRSCHAVVCYNDEIAADVIKGLSVAGRSVPHDISVTGFDNSLLAQSRGITTVAHPQEELGKKAAETLLGLIDGTLSRKDAQVLLMPELVERTSTL</sequence>
<dbReference type="InterPro" id="IPR036390">
    <property type="entry name" value="WH_DNA-bd_sf"/>
</dbReference>
<dbReference type="PANTHER" id="PTHR30146">
    <property type="entry name" value="LACI-RELATED TRANSCRIPTIONAL REPRESSOR"/>
    <property type="match status" value="1"/>
</dbReference>
<dbReference type="InterPro" id="IPR000524">
    <property type="entry name" value="Tscrpt_reg_HTH_GntR"/>
</dbReference>
<reference evidence="5 6" key="2">
    <citation type="submission" date="2017-10" db="EMBL/GenBank/DDBJ databases">
        <authorList>
            <person name="Banno H."/>
            <person name="Chua N.-H."/>
        </authorList>
    </citation>
    <scope>NUCLEOTIDE SEQUENCE [LARGE SCALE GENOMIC DNA]</scope>
    <source>
        <strain evidence="5 6">JK626</strain>
    </source>
</reference>
<dbReference type="EMBL" id="PDYF01000031">
    <property type="protein sequence ID" value="PHU34167.1"/>
    <property type="molecule type" value="Genomic_DNA"/>
</dbReference>
<evidence type="ECO:0000256" key="1">
    <source>
        <dbReference type="ARBA" id="ARBA00023015"/>
    </source>
</evidence>
<dbReference type="Pfam" id="PF13377">
    <property type="entry name" value="Peripla_BP_3"/>
    <property type="match status" value="1"/>
</dbReference>
<protein>
    <submittedName>
        <fullName evidence="5">LacI family transcriptional regulator</fullName>
    </submittedName>
</protein>
<evidence type="ECO:0000313" key="5">
    <source>
        <dbReference type="EMBL" id="PHU34167.1"/>
    </source>
</evidence>
<feature type="domain" description="HTH gntR-type" evidence="4">
    <location>
        <begin position="14"/>
        <end position="82"/>
    </location>
</feature>
<dbReference type="InterPro" id="IPR028082">
    <property type="entry name" value="Peripla_BP_I"/>
</dbReference>
<accession>A0A2G3DSZ2</accession>